<sequence length="88" mass="9484">MWFWSWGVSRGSRSHFAIAWSQPSLSLCASHQSRYLSSCVCASGAGAWSIFVGPFLVFGSYLPGGSPAVSCCRPSWYPGPVWCSIVAC</sequence>
<organism evidence="1">
    <name type="scientific">Amphimedon queenslandica</name>
    <name type="common">Sponge</name>
    <dbReference type="NCBI Taxonomy" id="400682"/>
    <lineage>
        <taxon>Eukaryota</taxon>
        <taxon>Metazoa</taxon>
        <taxon>Porifera</taxon>
        <taxon>Demospongiae</taxon>
        <taxon>Heteroscleromorpha</taxon>
        <taxon>Haplosclerida</taxon>
        <taxon>Niphatidae</taxon>
        <taxon>Amphimedon</taxon>
    </lineage>
</organism>
<protein>
    <submittedName>
        <fullName evidence="1">Uncharacterized protein</fullName>
    </submittedName>
</protein>
<dbReference type="EnsemblMetazoa" id="Aqu2.1.38219_001">
    <property type="protein sequence ID" value="Aqu2.1.38219_001"/>
    <property type="gene ID" value="Aqu2.1.38219"/>
</dbReference>
<reference evidence="1" key="1">
    <citation type="submission" date="2017-05" db="UniProtKB">
        <authorList>
            <consortium name="EnsemblMetazoa"/>
        </authorList>
    </citation>
    <scope>IDENTIFICATION</scope>
</reference>
<dbReference type="AlphaFoldDB" id="A0A1X7VER7"/>
<name>A0A1X7VER7_AMPQE</name>
<evidence type="ECO:0000313" key="1">
    <source>
        <dbReference type="EnsemblMetazoa" id="Aqu2.1.38219_001"/>
    </source>
</evidence>
<dbReference type="InParanoid" id="A0A1X7VER7"/>
<accession>A0A1X7VER7</accession>
<proteinExistence type="predicted"/>